<accession>A0A4Y9FSK8</accession>
<keyword evidence="1" id="KW-0472">Membrane</keyword>
<feature type="transmembrane region" description="Helical" evidence="1">
    <location>
        <begin position="92"/>
        <end position="118"/>
    </location>
</feature>
<evidence type="ECO:0000313" key="3">
    <source>
        <dbReference type="Proteomes" id="UP000298358"/>
    </source>
</evidence>
<gene>
    <name evidence="2" type="ORF">E4U02_11500</name>
</gene>
<dbReference type="EMBL" id="SPQB01000031">
    <property type="protein sequence ID" value="TFU32236.1"/>
    <property type="molecule type" value="Genomic_DNA"/>
</dbReference>
<dbReference type="RefSeq" id="WP_135114982.1">
    <property type="nucleotide sequence ID" value="NZ_JADGLL010000031.1"/>
</dbReference>
<keyword evidence="1" id="KW-1133">Transmembrane helix</keyword>
<feature type="transmembrane region" description="Helical" evidence="1">
    <location>
        <begin position="28"/>
        <end position="53"/>
    </location>
</feature>
<name>A0A4Y9FSK8_9MICO</name>
<comment type="caution">
    <text evidence="2">The sequence shown here is derived from an EMBL/GenBank/DDBJ whole genome shotgun (WGS) entry which is preliminary data.</text>
</comment>
<keyword evidence="3" id="KW-1185">Reference proteome</keyword>
<feature type="transmembrane region" description="Helical" evidence="1">
    <location>
        <begin position="65"/>
        <end position="85"/>
    </location>
</feature>
<organism evidence="2 3">
    <name type="scientific">Microbacterium paludicola</name>
    <dbReference type="NCBI Taxonomy" id="300019"/>
    <lineage>
        <taxon>Bacteria</taxon>
        <taxon>Bacillati</taxon>
        <taxon>Actinomycetota</taxon>
        <taxon>Actinomycetes</taxon>
        <taxon>Micrococcales</taxon>
        <taxon>Microbacteriaceae</taxon>
        <taxon>Microbacterium</taxon>
    </lineage>
</organism>
<proteinExistence type="predicted"/>
<evidence type="ECO:0000313" key="2">
    <source>
        <dbReference type="EMBL" id="TFU32236.1"/>
    </source>
</evidence>
<dbReference type="Proteomes" id="UP000298358">
    <property type="component" value="Unassembled WGS sequence"/>
</dbReference>
<keyword evidence="1" id="KW-0812">Transmembrane</keyword>
<protein>
    <submittedName>
        <fullName evidence="2">Uncharacterized protein</fullName>
    </submittedName>
</protein>
<evidence type="ECO:0000256" key="1">
    <source>
        <dbReference type="SAM" id="Phobius"/>
    </source>
</evidence>
<dbReference type="AlphaFoldDB" id="A0A4Y9FSK8"/>
<sequence>MTAPEYPPPPAAWNAPAAQPASRGVASLVAAGFAAGVVLLGFVAVFVLAAAISSGDPTTVGLSSLPTQLASALLGIGAIVAGSIGMASRARFVLAGVSVGVGLVPVISGFVTILEFMIHAATSVL</sequence>
<reference evidence="2 3" key="1">
    <citation type="submission" date="2019-03" db="EMBL/GenBank/DDBJ databases">
        <title>Diversity of the mouse oral microbiome.</title>
        <authorList>
            <person name="Joseph S."/>
            <person name="Aduse-Opoku J."/>
            <person name="Curtis M."/>
            <person name="Wade W."/>
            <person name="Hashim A."/>
        </authorList>
    </citation>
    <scope>NUCLEOTIDE SEQUENCE [LARGE SCALE GENOMIC DNA]</scope>
    <source>
        <strain evidence="2 3">P1012</strain>
    </source>
</reference>